<accession>A0A0F9LRL9</accession>
<dbReference type="AlphaFoldDB" id="A0A0F9LRL9"/>
<feature type="compositionally biased region" description="Basic and acidic residues" evidence="1">
    <location>
        <begin position="72"/>
        <end position="81"/>
    </location>
</feature>
<feature type="region of interest" description="Disordered" evidence="1">
    <location>
        <begin position="378"/>
        <end position="400"/>
    </location>
</feature>
<feature type="region of interest" description="Disordered" evidence="1">
    <location>
        <begin position="60"/>
        <end position="81"/>
    </location>
</feature>
<proteinExistence type="predicted"/>
<comment type="caution">
    <text evidence="2">The sequence shown here is derived from an EMBL/GenBank/DDBJ whole genome shotgun (WGS) entry which is preliminary data.</text>
</comment>
<reference evidence="2" key="1">
    <citation type="journal article" date="2015" name="Nature">
        <title>Complex archaea that bridge the gap between prokaryotes and eukaryotes.</title>
        <authorList>
            <person name="Spang A."/>
            <person name="Saw J.H."/>
            <person name="Jorgensen S.L."/>
            <person name="Zaremba-Niedzwiedzka K."/>
            <person name="Martijn J."/>
            <person name="Lind A.E."/>
            <person name="van Eijk R."/>
            <person name="Schleper C."/>
            <person name="Guy L."/>
            <person name="Ettema T.J."/>
        </authorList>
    </citation>
    <scope>NUCLEOTIDE SEQUENCE</scope>
</reference>
<feature type="region of interest" description="Disordered" evidence="1">
    <location>
        <begin position="477"/>
        <end position="524"/>
    </location>
</feature>
<name>A0A0F9LRL9_9ZZZZ</name>
<sequence>MALKGSCAFIMPFDIFKVGNPSKPFCVFKVNPNGKRTGKRFGCHTSRRNAALQIGAIESQERKSMSENGTEVLEKEEKEKTEEKHSTVISFVPFGATTFADVEEFQISTFTNERIKELTRQLQDLISNIMFTDNIEDKGAALDDVIDEFTTRTEAAIERGREPGFIERLFGKKELIPKPEETKEKINFPDDMGKRSFMIWKEGDRTRYLTIYSNKYRDRDNPPEILAEQAHIDFHARVDNKEVAYPELWLWHVDGTRFGQADWVAYDKDNGFSLASGLIDKGKEAIAVNLAGVETLVSHGMPIDSIQRDEKDETIITRYDSKEISVLPDFAAANLLTDFVILKESDMGIPEDKLDFLKDAGLSDEDLQELNDSLKAKGKQAEGLEFKEGKKKEDNDPVKDPVLEDETEVEEVAAATSPSVEEISEAIVDAVSPIKELVEKNAAAIAVLTSDETERIKEVAAATPAASLSALVTASLSATKSSDTVIEKDDPLTKKTPPEAKAKDEGPTSLGFVNDIIADSEKEK</sequence>
<protein>
    <submittedName>
        <fullName evidence="2">Uncharacterized protein</fullName>
    </submittedName>
</protein>
<dbReference type="EMBL" id="LAZR01005932">
    <property type="protein sequence ID" value="KKM96033.1"/>
    <property type="molecule type" value="Genomic_DNA"/>
</dbReference>
<feature type="compositionally biased region" description="Basic and acidic residues" evidence="1">
    <location>
        <begin position="485"/>
        <end position="506"/>
    </location>
</feature>
<evidence type="ECO:0000313" key="2">
    <source>
        <dbReference type="EMBL" id="KKM96033.1"/>
    </source>
</evidence>
<gene>
    <name evidence="2" type="ORF">LCGC14_1182160</name>
</gene>
<evidence type="ECO:0000256" key="1">
    <source>
        <dbReference type="SAM" id="MobiDB-lite"/>
    </source>
</evidence>
<organism evidence="2">
    <name type="scientific">marine sediment metagenome</name>
    <dbReference type="NCBI Taxonomy" id="412755"/>
    <lineage>
        <taxon>unclassified sequences</taxon>
        <taxon>metagenomes</taxon>
        <taxon>ecological metagenomes</taxon>
    </lineage>
</organism>